<comment type="caution">
    <text evidence="1">The sequence shown here is derived from an EMBL/GenBank/DDBJ whole genome shotgun (WGS) entry which is preliminary data.</text>
</comment>
<name>A0A433YFA1_9BACL</name>
<accession>A0A433YFA1</accession>
<keyword evidence="2" id="KW-1185">Reference proteome</keyword>
<dbReference type="Proteomes" id="UP000279446">
    <property type="component" value="Unassembled WGS sequence"/>
</dbReference>
<dbReference type="NCBIfam" id="TIGR01637">
    <property type="entry name" value="phage_arpU"/>
    <property type="match status" value="1"/>
</dbReference>
<dbReference type="OrthoDB" id="1797434at2"/>
<sequence>MGQLSFLPEIDRKATEAAVKDALDDYRMKKFLIASSDDREASIIAGYSNMPRGGKVSDQTAEIAVHNVDKQAKRKAYCERIERVVKWMPRMERFLIEERYMTREHDYITDQHVYNHVFQPPISEGKYSKIRWKAFYRLALDLNLVVESSEEEEEEEEFDEGAT</sequence>
<protein>
    <submittedName>
        <fullName evidence="1">Transcriptional regulator</fullName>
    </submittedName>
</protein>
<organism evidence="1 2">
    <name type="scientific">Paenibacillus anaericanus</name>
    <dbReference type="NCBI Taxonomy" id="170367"/>
    <lineage>
        <taxon>Bacteria</taxon>
        <taxon>Bacillati</taxon>
        <taxon>Bacillota</taxon>
        <taxon>Bacilli</taxon>
        <taxon>Bacillales</taxon>
        <taxon>Paenibacillaceae</taxon>
        <taxon>Paenibacillus</taxon>
    </lineage>
</organism>
<dbReference type="RefSeq" id="WP_127190140.1">
    <property type="nucleotide sequence ID" value="NZ_RZNY01000001.1"/>
</dbReference>
<gene>
    <name evidence="1" type="ORF">EJP82_00965</name>
</gene>
<evidence type="ECO:0000313" key="2">
    <source>
        <dbReference type="Proteomes" id="UP000279446"/>
    </source>
</evidence>
<evidence type="ECO:0000313" key="1">
    <source>
        <dbReference type="EMBL" id="RUT48546.1"/>
    </source>
</evidence>
<dbReference type="InterPro" id="IPR006524">
    <property type="entry name" value="ArpU-like"/>
</dbReference>
<reference evidence="1 2" key="1">
    <citation type="submission" date="2018-12" db="EMBL/GenBank/DDBJ databases">
        <authorList>
            <person name="Sun L."/>
            <person name="Chen Z."/>
        </authorList>
    </citation>
    <scope>NUCLEOTIDE SEQUENCE [LARGE SCALE GENOMIC DNA]</scope>
    <source>
        <strain evidence="1 2">DSM 15890</strain>
    </source>
</reference>
<dbReference type="AlphaFoldDB" id="A0A433YFA1"/>
<dbReference type="EMBL" id="RZNY01000001">
    <property type="protein sequence ID" value="RUT48546.1"/>
    <property type="molecule type" value="Genomic_DNA"/>
</dbReference>
<proteinExistence type="predicted"/>